<dbReference type="EMBL" id="CM046104">
    <property type="protein sequence ID" value="KAI8424386.1"/>
    <property type="molecule type" value="Genomic_DNA"/>
</dbReference>
<evidence type="ECO:0000313" key="1">
    <source>
        <dbReference type="EMBL" id="KAI8424386.1"/>
    </source>
</evidence>
<gene>
    <name evidence="1" type="ORF">MSG28_002910</name>
</gene>
<evidence type="ECO:0000313" key="2">
    <source>
        <dbReference type="Proteomes" id="UP001064048"/>
    </source>
</evidence>
<comment type="caution">
    <text evidence="1">The sequence shown here is derived from an EMBL/GenBank/DDBJ whole genome shotgun (WGS) entry which is preliminary data.</text>
</comment>
<proteinExistence type="predicted"/>
<dbReference type="Proteomes" id="UP001064048">
    <property type="component" value="Chromosome 4"/>
</dbReference>
<organism evidence="1 2">
    <name type="scientific">Choristoneura fumiferana</name>
    <name type="common">Spruce budworm moth</name>
    <name type="synonym">Archips fumiferana</name>
    <dbReference type="NCBI Taxonomy" id="7141"/>
    <lineage>
        <taxon>Eukaryota</taxon>
        <taxon>Metazoa</taxon>
        <taxon>Ecdysozoa</taxon>
        <taxon>Arthropoda</taxon>
        <taxon>Hexapoda</taxon>
        <taxon>Insecta</taxon>
        <taxon>Pterygota</taxon>
        <taxon>Neoptera</taxon>
        <taxon>Endopterygota</taxon>
        <taxon>Lepidoptera</taxon>
        <taxon>Glossata</taxon>
        <taxon>Ditrysia</taxon>
        <taxon>Tortricoidea</taxon>
        <taxon>Tortricidae</taxon>
        <taxon>Tortricinae</taxon>
        <taxon>Choristoneura</taxon>
    </lineage>
</organism>
<protein>
    <submittedName>
        <fullName evidence="1">Uncharacterized protein</fullName>
    </submittedName>
</protein>
<sequence>MIKRFFPRSSALMFVRRMCTPPAAPPPAQAPGSAPNSMSARYRPSDFQKFILVWTKKYKSKEEIPSFVSAEVIERSRSEARIKISNILMLLTALASFGAILAGKAAAKRGESVHQMNLDWHQQYRDEQNKIDAEKPKIGLCAYSGYKIYPGHGKTMVKVDGKSYTFLNSKCEAAHLMRRNPRKVTWTVLYRRKFKKGQEEEQTKKRTRRTQKYQRAIVGASLSDIMAKRNMKPEVRKAQRDQAIKAAKEQKKSTKAAKKTTAAPTKAKAAPKAKAAKVSQKSAPRVGGKR</sequence>
<keyword evidence="2" id="KW-1185">Reference proteome</keyword>
<reference evidence="1 2" key="1">
    <citation type="journal article" date="2022" name="Genome Biol. Evol.">
        <title>The Spruce Budworm Genome: Reconstructing the Evolutionary History of Antifreeze Proteins.</title>
        <authorList>
            <person name="Beliveau C."/>
            <person name="Gagne P."/>
            <person name="Picq S."/>
            <person name="Vernygora O."/>
            <person name="Keeling C.I."/>
            <person name="Pinkney K."/>
            <person name="Doucet D."/>
            <person name="Wen F."/>
            <person name="Johnston J.S."/>
            <person name="Maaroufi H."/>
            <person name="Boyle B."/>
            <person name="Laroche J."/>
            <person name="Dewar K."/>
            <person name="Juretic N."/>
            <person name="Blackburn G."/>
            <person name="Nisole A."/>
            <person name="Brunet B."/>
            <person name="Brandao M."/>
            <person name="Lumley L."/>
            <person name="Duan J."/>
            <person name="Quan G."/>
            <person name="Lucarotti C.J."/>
            <person name="Roe A.D."/>
            <person name="Sperling F.A.H."/>
            <person name="Levesque R.C."/>
            <person name="Cusson M."/>
        </authorList>
    </citation>
    <scope>NUCLEOTIDE SEQUENCE [LARGE SCALE GENOMIC DNA]</scope>
    <source>
        <strain evidence="1">Glfc:IPQL:Cfum</strain>
    </source>
</reference>
<accession>A0ACC0JJN0</accession>
<name>A0ACC0JJN0_CHOFU</name>